<comment type="subcellular location">
    <subcellularLocation>
        <location evidence="3">Golgi apparatus</location>
        <location evidence="3">Golgi stack membrane</location>
        <topology evidence="3">Single-pass type II membrane protein</topology>
    </subcellularLocation>
</comment>
<protein>
    <recommendedName>
        <fullName evidence="3">L-Fucosyltransferase</fullName>
        <ecNumber evidence="3">2.4.1.-</ecNumber>
    </recommendedName>
</protein>
<dbReference type="EMBL" id="JACVVK020000805">
    <property type="protein sequence ID" value="KAK7444736.1"/>
    <property type="molecule type" value="Genomic_DNA"/>
</dbReference>
<dbReference type="AlphaFoldDB" id="A0ABD0J087"/>
<dbReference type="Proteomes" id="UP001519460">
    <property type="component" value="Unassembled WGS sequence"/>
</dbReference>
<evidence type="ECO:0000313" key="5">
    <source>
        <dbReference type="Proteomes" id="UP001519460"/>
    </source>
</evidence>
<evidence type="ECO:0000256" key="3">
    <source>
        <dbReference type="RuleBase" id="RU363129"/>
    </source>
</evidence>
<gene>
    <name evidence="4" type="ORF">BaRGS_00040403</name>
</gene>
<keyword evidence="1 3" id="KW-0328">Glycosyltransferase</keyword>
<name>A0ABD0J087_9CAEN</name>
<keyword evidence="2 3" id="KW-0808">Transferase</keyword>
<dbReference type="EC" id="2.4.1.-" evidence="3"/>
<keyword evidence="5" id="KW-1185">Reference proteome</keyword>
<accession>A0ABD0J087</accession>
<dbReference type="PANTHER" id="PTHR11927">
    <property type="entry name" value="GALACTOSIDE 2-L-FUCOSYLTRANSFERASE"/>
    <property type="match status" value="1"/>
</dbReference>
<sequence length="138" mass="15782">MYGYKNKANSAFKSRNYTLVPRKAKNANRNPKNHNLHTQNVTFIVACQDRDWCKQNLRPEDNGIKFLAGNNPPEVDMLSLSMLDHVIISVGTYSWWVGFLNTGIVVHYKDFIVRGTKIGNGYGPNGSTEWMLPHWIPM</sequence>
<dbReference type="Pfam" id="PF01531">
    <property type="entry name" value="Glyco_transf_11"/>
    <property type="match status" value="1"/>
</dbReference>
<reference evidence="4 5" key="1">
    <citation type="journal article" date="2023" name="Sci. Data">
        <title>Genome assembly of the Korean intertidal mud-creeper Batillaria attramentaria.</title>
        <authorList>
            <person name="Patra A.K."/>
            <person name="Ho P.T."/>
            <person name="Jun S."/>
            <person name="Lee S.J."/>
            <person name="Kim Y."/>
            <person name="Won Y.J."/>
        </authorList>
    </citation>
    <scope>NUCLEOTIDE SEQUENCE [LARGE SCALE GENOMIC DNA]</scope>
    <source>
        <strain evidence="4">Wonlab-2016</strain>
    </source>
</reference>
<evidence type="ECO:0000256" key="2">
    <source>
        <dbReference type="ARBA" id="ARBA00022679"/>
    </source>
</evidence>
<keyword evidence="3" id="KW-0812">Transmembrane</keyword>
<proteinExistence type="inferred from homology"/>
<keyword evidence="3" id="KW-0735">Signal-anchor</keyword>
<comment type="pathway">
    <text evidence="3">Protein modification; protein glycosylation.</text>
</comment>
<keyword evidence="3" id="KW-0333">Golgi apparatus</keyword>
<dbReference type="GO" id="GO:0016757">
    <property type="term" value="F:glycosyltransferase activity"/>
    <property type="evidence" value="ECO:0007669"/>
    <property type="project" value="UniProtKB-KW"/>
</dbReference>
<comment type="caution">
    <text evidence="4">The sequence shown here is derived from an EMBL/GenBank/DDBJ whole genome shotgun (WGS) entry which is preliminary data.</text>
</comment>
<comment type="similarity">
    <text evidence="3">Belongs to the glycosyltransferase 11 family.</text>
</comment>
<keyword evidence="3" id="KW-0325">Glycoprotein</keyword>
<evidence type="ECO:0000313" key="4">
    <source>
        <dbReference type="EMBL" id="KAK7444736.1"/>
    </source>
</evidence>
<organism evidence="4 5">
    <name type="scientific">Batillaria attramentaria</name>
    <dbReference type="NCBI Taxonomy" id="370345"/>
    <lineage>
        <taxon>Eukaryota</taxon>
        <taxon>Metazoa</taxon>
        <taxon>Spiralia</taxon>
        <taxon>Lophotrochozoa</taxon>
        <taxon>Mollusca</taxon>
        <taxon>Gastropoda</taxon>
        <taxon>Caenogastropoda</taxon>
        <taxon>Sorbeoconcha</taxon>
        <taxon>Cerithioidea</taxon>
        <taxon>Batillariidae</taxon>
        <taxon>Batillaria</taxon>
    </lineage>
</organism>
<evidence type="ECO:0000256" key="1">
    <source>
        <dbReference type="ARBA" id="ARBA00022676"/>
    </source>
</evidence>
<dbReference type="GO" id="GO:0032580">
    <property type="term" value="C:Golgi cisterna membrane"/>
    <property type="evidence" value="ECO:0007669"/>
    <property type="project" value="UniProtKB-SubCell"/>
</dbReference>
<dbReference type="PANTHER" id="PTHR11927:SF9">
    <property type="entry name" value="L-FUCOSYLTRANSFERASE"/>
    <property type="match status" value="1"/>
</dbReference>
<dbReference type="InterPro" id="IPR002516">
    <property type="entry name" value="Glyco_trans_11"/>
</dbReference>